<reference evidence="1 2" key="1">
    <citation type="journal article" date="2016" name="Nat. Commun.">
        <title>Thousands of microbial genomes shed light on interconnected biogeochemical processes in an aquifer system.</title>
        <authorList>
            <person name="Anantharaman K."/>
            <person name="Brown C.T."/>
            <person name="Hug L.A."/>
            <person name="Sharon I."/>
            <person name="Castelle C.J."/>
            <person name="Probst A.J."/>
            <person name="Thomas B.C."/>
            <person name="Singh A."/>
            <person name="Wilkins M.J."/>
            <person name="Karaoz U."/>
            <person name="Brodie E.L."/>
            <person name="Williams K.H."/>
            <person name="Hubbard S.S."/>
            <person name="Banfield J.F."/>
        </authorList>
    </citation>
    <scope>NUCLEOTIDE SEQUENCE [LARGE SCALE GENOMIC DNA]</scope>
</reference>
<dbReference type="EMBL" id="MHBZ01000023">
    <property type="protein sequence ID" value="OGY11128.1"/>
    <property type="molecule type" value="Genomic_DNA"/>
</dbReference>
<dbReference type="Proteomes" id="UP000178319">
    <property type="component" value="Unassembled WGS sequence"/>
</dbReference>
<protein>
    <submittedName>
        <fullName evidence="1">Uncharacterized protein</fullName>
    </submittedName>
</protein>
<gene>
    <name evidence="1" type="ORF">A3D26_02265</name>
</gene>
<organism evidence="1 2">
    <name type="scientific">Candidatus Blackburnbacteria bacterium RIFCSPHIGHO2_02_FULL_44_20</name>
    <dbReference type="NCBI Taxonomy" id="1797516"/>
    <lineage>
        <taxon>Bacteria</taxon>
        <taxon>Candidatus Blackburniibacteriota</taxon>
    </lineage>
</organism>
<dbReference type="AlphaFoldDB" id="A0A1G1V6U5"/>
<name>A0A1G1V6U5_9BACT</name>
<evidence type="ECO:0000313" key="1">
    <source>
        <dbReference type="EMBL" id="OGY11128.1"/>
    </source>
</evidence>
<proteinExistence type="predicted"/>
<evidence type="ECO:0000313" key="2">
    <source>
        <dbReference type="Proteomes" id="UP000178319"/>
    </source>
</evidence>
<sequence length="72" mass="8248">MRSLLAVKILSPKPESLLPYENKWIAHTFDGKKILASGKTVEQLDKKLKKLRVKRAKSVLMYVPSFDAYLCL</sequence>
<accession>A0A1G1V6U5</accession>
<dbReference type="STRING" id="1797516.A3D26_02265"/>
<comment type="caution">
    <text evidence="1">The sequence shown here is derived from an EMBL/GenBank/DDBJ whole genome shotgun (WGS) entry which is preliminary data.</text>
</comment>